<dbReference type="InterPro" id="IPR016047">
    <property type="entry name" value="M23ase_b-sheet_dom"/>
</dbReference>
<protein>
    <submittedName>
        <fullName evidence="4">Peptidoglycan DD-metalloendopeptidase family protein</fullName>
    </submittedName>
</protein>
<keyword evidence="1 2" id="KW-0732">Signal</keyword>
<dbReference type="AlphaFoldDB" id="A0A6L6XNA9"/>
<comment type="caution">
    <text evidence="4">The sequence shown here is derived from an EMBL/GenBank/DDBJ whole genome shotgun (WGS) entry which is preliminary data.</text>
</comment>
<evidence type="ECO:0000259" key="3">
    <source>
        <dbReference type="Pfam" id="PF01551"/>
    </source>
</evidence>
<dbReference type="Gene3D" id="2.70.70.10">
    <property type="entry name" value="Glucose Permease (Domain IIA)"/>
    <property type="match status" value="1"/>
</dbReference>
<organism evidence="4 5">
    <name type="scientific">Nocardioides agri</name>
    <dbReference type="NCBI Taxonomy" id="2682843"/>
    <lineage>
        <taxon>Bacteria</taxon>
        <taxon>Bacillati</taxon>
        <taxon>Actinomycetota</taxon>
        <taxon>Actinomycetes</taxon>
        <taxon>Propionibacteriales</taxon>
        <taxon>Nocardioidaceae</taxon>
        <taxon>Nocardioides</taxon>
    </lineage>
</organism>
<feature type="signal peptide" evidence="2">
    <location>
        <begin position="1"/>
        <end position="29"/>
    </location>
</feature>
<dbReference type="CDD" id="cd12797">
    <property type="entry name" value="M23_peptidase"/>
    <property type="match status" value="1"/>
</dbReference>
<reference evidence="4 5" key="1">
    <citation type="submission" date="2019-12" db="EMBL/GenBank/DDBJ databases">
        <authorList>
            <person name="Huq M.A."/>
        </authorList>
    </citation>
    <scope>NUCLEOTIDE SEQUENCE [LARGE SCALE GENOMIC DNA]</scope>
    <source>
        <strain evidence="4 5">MAH-18</strain>
    </source>
</reference>
<dbReference type="EMBL" id="WSEK01000004">
    <property type="protein sequence ID" value="MVQ48302.1"/>
    <property type="molecule type" value="Genomic_DNA"/>
</dbReference>
<sequence length="233" mass="23996">MTLRRHVPLPLVAAVVAALVAAMPWSTPAARAEADPVGVWPLVPEPPVVAGFDPPADPWGAGHRGVDLAGAVGQRVRAALPGRVSWAGVLAGRGVVVVDHGATRTTYEPVDAAVAAGDVVAAGDPIGVLALAGSHCVPRACLHWGWIESADTYLDPLRLVGAGTVRLLPLWRDSPLGVTSSAPLGRVTTPYARVLDMMGAWTRSSSTSPAGSAWRSCSVPTPWSPPVGCRAPD</sequence>
<dbReference type="Pfam" id="PF01551">
    <property type="entry name" value="Peptidase_M23"/>
    <property type="match status" value="1"/>
</dbReference>
<keyword evidence="5" id="KW-1185">Reference proteome</keyword>
<dbReference type="InterPro" id="IPR050570">
    <property type="entry name" value="Cell_wall_metabolism_enzyme"/>
</dbReference>
<feature type="domain" description="M23ase beta-sheet core" evidence="3">
    <location>
        <begin position="62"/>
        <end position="148"/>
    </location>
</feature>
<gene>
    <name evidence="4" type="ORF">GON03_03845</name>
</gene>
<evidence type="ECO:0000313" key="5">
    <source>
        <dbReference type="Proteomes" id="UP000473525"/>
    </source>
</evidence>
<accession>A0A6L6XNA9</accession>
<dbReference type="RefSeq" id="WP_157340427.1">
    <property type="nucleotide sequence ID" value="NZ_WSEK01000004.1"/>
</dbReference>
<dbReference type="PANTHER" id="PTHR21666:SF289">
    <property type="entry name" value="L-ALA--D-GLU ENDOPEPTIDASE"/>
    <property type="match status" value="1"/>
</dbReference>
<feature type="chain" id="PRO_5038403495" evidence="2">
    <location>
        <begin position="30"/>
        <end position="233"/>
    </location>
</feature>
<dbReference type="SUPFAM" id="SSF51261">
    <property type="entry name" value="Duplicated hybrid motif"/>
    <property type="match status" value="1"/>
</dbReference>
<evidence type="ECO:0000256" key="1">
    <source>
        <dbReference type="ARBA" id="ARBA00022729"/>
    </source>
</evidence>
<dbReference type="GO" id="GO:0004222">
    <property type="term" value="F:metalloendopeptidase activity"/>
    <property type="evidence" value="ECO:0007669"/>
    <property type="project" value="TreeGrafter"/>
</dbReference>
<name>A0A6L6XNA9_9ACTN</name>
<dbReference type="Proteomes" id="UP000473525">
    <property type="component" value="Unassembled WGS sequence"/>
</dbReference>
<proteinExistence type="predicted"/>
<dbReference type="InterPro" id="IPR011055">
    <property type="entry name" value="Dup_hybrid_motif"/>
</dbReference>
<dbReference type="PANTHER" id="PTHR21666">
    <property type="entry name" value="PEPTIDASE-RELATED"/>
    <property type="match status" value="1"/>
</dbReference>
<evidence type="ECO:0000313" key="4">
    <source>
        <dbReference type="EMBL" id="MVQ48302.1"/>
    </source>
</evidence>
<evidence type="ECO:0000256" key="2">
    <source>
        <dbReference type="SAM" id="SignalP"/>
    </source>
</evidence>